<sequence>MHTSSLKEYCLLEALRLYIEKGAACVMCVTPRVFSRSVVNSRELLKHRVLKLVSRRSDPVETIVFTLTVVVQRFYGVQSFGFD</sequence>
<dbReference type="Proteomes" id="UP000050791">
    <property type="component" value="Unassembled WGS sequence"/>
</dbReference>
<dbReference type="WBParaSite" id="SMTH1_90910.1">
    <property type="protein sequence ID" value="SMTH1_90910.1"/>
    <property type="gene ID" value="SMTH1_90910"/>
</dbReference>
<evidence type="ECO:0000313" key="2">
    <source>
        <dbReference type="WBParaSite" id="SMTH1_90910.1"/>
    </source>
</evidence>
<accession>A0AA85BYV8</accession>
<proteinExistence type="predicted"/>
<evidence type="ECO:0000313" key="1">
    <source>
        <dbReference type="Proteomes" id="UP000050791"/>
    </source>
</evidence>
<organism evidence="1 2">
    <name type="scientific">Schistosoma mattheei</name>
    <dbReference type="NCBI Taxonomy" id="31246"/>
    <lineage>
        <taxon>Eukaryota</taxon>
        <taxon>Metazoa</taxon>
        <taxon>Spiralia</taxon>
        <taxon>Lophotrochozoa</taxon>
        <taxon>Platyhelminthes</taxon>
        <taxon>Trematoda</taxon>
        <taxon>Digenea</taxon>
        <taxon>Strigeidida</taxon>
        <taxon>Schistosomatoidea</taxon>
        <taxon>Schistosomatidae</taxon>
        <taxon>Schistosoma</taxon>
    </lineage>
</organism>
<protein>
    <submittedName>
        <fullName evidence="2">Uncharacterized protein</fullName>
    </submittedName>
</protein>
<name>A0AA85BYV8_9TREM</name>
<reference evidence="2" key="1">
    <citation type="submission" date="2023-11" db="UniProtKB">
        <authorList>
            <consortium name="WormBaseParasite"/>
        </authorList>
    </citation>
    <scope>IDENTIFICATION</scope>
</reference>
<dbReference type="AlphaFoldDB" id="A0AA85BYV8"/>